<evidence type="ECO:0000259" key="3">
    <source>
        <dbReference type="Pfam" id="PF17919"/>
    </source>
</evidence>
<dbReference type="InterPro" id="IPR043128">
    <property type="entry name" value="Rev_trsase/Diguanyl_cyclase"/>
</dbReference>
<dbReference type="Pfam" id="PF13456">
    <property type="entry name" value="RVT_3"/>
    <property type="match status" value="1"/>
</dbReference>
<sequence>MTGRAKLISAFVCPFGHFQWLRMPFGLKNAPLIYHSIINNGLWGFVRLPPLPPEEEAMVDSEVLEFLNLELQEALKPEVHMQDSGIPSLDMTVFRRNIPAPSQMGPVWGRSSYIDDIAHGASTWDQLCEDLDALLYRLRYWNISVSLPKMSADGIRALPKIVKCIEDLPFPSTYKGVQSCLGNMNYYNKFIEDLPVVTAVLYELDEERVRAGRNLEAAKESFEILKRKIVSTPLLRHPDRTKPFVIIPHANPWAACAVLSQEHEGLIHPVRFTGRVLKESELRYHIAEKEVLAILRTLEVFRPLIHGSEFPVVVSTRYSVLKWLIQSNTADGRHLKGRGLELSRWTLEIHRTQKDEDGLAAIVGSGITPREHLDEVAETLIPAKGPLKVMPPVSLEMLEADYQGYVLSFDGAAMVSTRRGSCGCILWKLPGWQVVKAERHILEGVTVNDVEYHGLILGLEFTMKYDVKELVAVGDSRIVVQLIHGLINCNQPNLQRRLAEYEDLRKNFVSVKLIHVKREFNQAADYLTSKTLNPGSSMTLDEIVHLRLVSRIPEKVTKPSEIPDIPVTDAARSDQVKLGVDSPDAGIPESLATAAEALMVMTRSRTETGVGSRTPVEAGILASHEVSESSEDLAHETGILIMPDH</sequence>
<dbReference type="AlphaFoldDB" id="A0A225VAK4"/>
<dbReference type="GO" id="GO:0004523">
    <property type="term" value="F:RNA-DNA hybrid ribonuclease activity"/>
    <property type="evidence" value="ECO:0007669"/>
    <property type="project" value="InterPro"/>
</dbReference>
<dbReference type="SUPFAM" id="SSF53098">
    <property type="entry name" value="Ribonuclease H-like"/>
    <property type="match status" value="1"/>
</dbReference>
<feature type="domain" description="Reverse transcriptase/retrotransposon-derived protein RNase H-like" evidence="3">
    <location>
        <begin position="217"/>
        <end position="311"/>
    </location>
</feature>
<keyword evidence="4" id="KW-0808">Transferase</keyword>
<protein>
    <submittedName>
        <fullName evidence="4">Reverse transcriptase</fullName>
    </submittedName>
</protein>
<dbReference type="Proteomes" id="UP000198211">
    <property type="component" value="Unassembled WGS sequence"/>
</dbReference>
<dbReference type="PANTHER" id="PTHR37984">
    <property type="entry name" value="PROTEIN CBG26694"/>
    <property type="match status" value="1"/>
</dbReference>
<dbReference type="Pfam" id="PF17919">
    <property type="entry name" value="RT_RNaseH_2"/>
    <property type="match status" value="1"/>
</dbReference>
<organism evidence="4 5">
    <name type="scientific">Phytophthora megakarya</name>
    <dbReference type="NCBI Taxonomy" id="4795"/>
    <lineage>
        <taxon>Eukaryota</taxon>
        <taxon>Sar</taxon>
        <taxon>Stramenopiles</taxon>
        <taxon>Oomycota</taxon>
        <taxon>Peronosporomycetes</taxon>
        <taxon>Peronosporales</taxon>
        <taxon>Peronosporaceae</taxon>
        <taxon>Phytophthora</taxon>
    </lineage>
</organism>
<dbReference type="Gene3D" id="3.30.70.270">
    <property type="match status" value="2"/>
</dbReference>
<dbReference type="InterPro" id="IPR012337">
    <property type="entry name" value="RNaseH-like_sf"/>
</dbReference>
<evidence type="ECO:0000313" key="4">
    <source>
        <dbReference type="EMBL" id="OWZ02405.1"/>
    </source>
</evidence>
<dbReference type="PANTHER" id="PTHR37984:SF5">
    <property type="entry name" value="PROTEIN NYNRIN-LIKE"/>
    <property type="match status" value="1"/>
</dbReference>
<dbReference type="GO" id="GO:0003964">
    <property type="term" value="F:RNA-directed DNA polymerase activity"/>
    <property type="evidence" value="ECO:0007669"/>
    <property type="project" value="UniProtKB-KW"/>
</dbReference>
<dbReference type="Gene3D" id="3.30.420.10">
    <property type="entry name" value="Ribonuclease H-like superfamily/Ribonuclease H"/>
    <property type="match status" value="1"/>
</dbReference>
<dbReference type="GO" id="GO:0003676">
    <property type="term" value="F:nucleic acid binding"/>
    <property type="evidence" value="ECO:0007669"/>
    <property type="project" value="InterPro"/>
</dbReference>
<accession>A0A225VAK4</accession>
<reference evidence="5" key="1">
    <citation type="submission" date="2017-03" db="EMBL/GenBank/DDBJ databases">
        <title>Phytopthora megakarya and P. palmivora, two closely related causual agents of cacao black pod achieved similar genome size and gene model numbers by different mechanisms.</title>
        <authorList>
            <person name="Ali S."/>
            <person name="Shao J."/>
            <person name="Larry D.J."/>
            <person name="Kronmiller B."/>
            <person name="Shen D."/>
            <person name="Strem M.D."/>
            <person name="Melnick R.L."/>
            <person name="Guiltinan M.J."/>
            <person name="Tyler B.M."/>
            <person name="Meinhardt L.W."/>
            <person name="Bailey B.A."/>
        </authorList>
    </citation>
    <scope>NUCLEOTIDE SEQUENCE [LARGE SCALE GENOMIC DNA]</scope>
    <source>
        <strain evidence="5">zdho120</strain>
    </source>
</reference>
<keyword evidence="4" id="KW-0695">RNA-directed DNA polymerase</keyword>
<dbReference type="EMBL" id="NBNE01006193">
    <property type="protein sequence ID" value="OWZ02405.1"/>
    <property type="molecule type" value="Genomic_DNA"/>
</dbReference>
<dbReference type="SUPFAM" id="SSF56672">
    <property type="entry name" value="DNA/RNA polymerases"/>
    <property type="match status" value="1"/>
</dbReference>
<feature type="domain" description="RNase H type-1" evidence="2">
    <location>
        <begin position="409"/>
        <end position="529"/>
    </location>
</feature>
<dbReference type="InterPro" id="IPR041577">
    <property type="entry name" value="RT_RNaseH_2"/>
</dbReference>
<keyword evidence="4" id="KW-0548">Nucleotidyltransferase</keyword>
<gene>
    <name evidence="4" type="ORF">PHMEG_00026045</name>
</gene>
<evidence type="ECO:0000313" key="5">
    <source>
        <dbReference type="Proteomes" id="UP000198211"/>
    </source>
</evidence>
<dbReference type="InterPro" id="IPR043502">
    <property type="entry name" value="DNA/RNA_pol_sf"/>
</dbReference>
<dbReference type="InterPro" id="IPR036397">
    <property type="entry name" value="RNaseH_sf"/>
</dbReference>
<dbReference type="InterPro" id="IPR002156">
    <property type="entry name" value="RNaseH_domain"/>
</dbReference>
<dbReference type="InterPro" id="IPR050951">
    <property type="entry name" value="Retrovirus_Pol_polyprotein"/>
</dbReference>
<evidence type="ECO:0000256" key="1">
    <source>
        <dbReference type="ARBA" id="ARBA00023268"/>
    </source>
</evidence>
<keyword evidence="5" id="KW-1185">Reference proteome</keyword>
<name>A0A225VAK4_9STRA</name>
<keyword evidence="1" id="KW-0511">Multifunctional enzyme</keyword>
<evidence type="ECO:0000259" key="2">
    <source>
        <dbReference type="Pfam" id="PF13456"/>
    </source>
</evidence>
<proteinExistence type="predicted"/>
<comment type="caution">
    <text evidence="4">The sequence shown here is derived from an EMBL/GenBank/DDBJ whole genome shotgun (WGS) entry which is preliminary data.</text>
</comment>